<feature type="region of interest" description="Disordered" evidence="3">
    <location>
        <begin position="144"/>
        <end position="168"/>
    </location>
</feature>
<dbReference type="RefSeq" id="WP_274190720.1">
    <property type="nucleotide sequence ID" value="NZ_BAABHN010000039.1"/>
</dbReference>
<keyword evidence="2 5" id="KW-0012">Acyltransferase</keyword>
<dbReference type="PANTHER" id="PTHR43877">
    <property type="entry name" value="AMINOALKYLPHOSPHONATE N-ACETYLTRANSFERASE-RELATED-RELATED"/>
    <property type="match status" value="1"/>
</dbReference>
<evidence type="ECO:0000313" key="5">
    <source>
        <dbReference type="EMBL" id="MFC4834437.1"/>
    </source>
</evidence>
<keyword evidence="1 5" id="KW-0808">Transferase</keyword>
<dbReference type="InterPro" id="IPR006464">
    <property type="entry name" value="AcTrfase_RimI/Ard1"/>
</dbReference>
<accession>A0ABV9RMU3</accession>
<dbReference type="EC" id="2.3.1.266" evidence="5"/>
<feature type="domain" description="N-acetyltransferase" evidence="4">
    <location>
        <begin position="6"/>
        <end position="155"/>
    </location>
</feature>
<dbReference type="Gene3D" id="3.40.630.30">
    <property type="match status" value="1"/>
</dbReference>
<dbReference type="InterPro" id="IPR000182">
    <property type="entry name" value="GNAT_dom"/>
</dbReference>
<dbReference type="CDD" id="cd04301">
    <property type="entry name" value="NAT_SF"/>
    <property type="match status" value="1"/>
</dbReference>
<proteinExistence type="predicted"/>
<dbReference type="NCBIfam" id="TIGR01575">
    <property type="entry name" value="rimI"/>
    <property type="match status" value="1"/>
</dbReference>
<dbReference type="GO" id="GO:0008999">
    <property type="term" value="F:protein-N-terminal-alanine acetyltransferase activity"/>
    <property type="evidence" value="ECO:0007669"/>
    <property type="project" value="UniProtKB-EC"/>
</dbReference>
<gene>
    <name evidence="5" type="primary">rimI</name>
    <name evidence="5" type="ORF">ACFPEL_18635</name>
</gene>
<evidence type="ECO:0000256" key="2">
    <source>
        <dbReference type="ARBA" id="ARBA00023315"/>
    </source>
</evidence>
<reference evidence="6" key="1">
    <citation type="journal article" date="2019" name="Int. J. Syst. Evol. Microbiol.">
        <title>The Global Catalogue of Microorganisms (GCM) 10K type strain sequencing project: providing services to taxonomists for standard genome sequencing and annotation.</title>
        <authorList>
            <consortium name="The Broad Institute Genomics Platform"/>
            <consortium name="The Broad Institute Genome Sequencing Center for Infectious Disease"/>
            <person name="Wu L."/>
            <person name="Ma J."/>
        </authorList>
    </citation>
    <scope>NUCLEOTIDE SEQUENCE [LARGE SCALE GENOMIC DNA]</scope>
    <source>
        <strain evidence="6">CCUG 50347</strain>
    </source>
</reference>
<dbReference type="PROSITE" id="PS51186">
    <property type="entry name" value="GNAT"/>
    <property type="match status" value="1"/>
</dbReference>
<dbReference type="SUPFAM" id="SSF55729">
    <property type="entry name" value="Acyl-CoA N-acyltransferases (Nat)"/>
    <property type="match status" value="1"/>
</dbReference>
<dbReference type="Proteomes" id="UP001595909">
    <property type="component" value="Unassembled WGS sequence"/>
</dbReference>
<dbReference type="InterPro" id="IPR050832">
    <property type="entry name" value="Bact_Acetyltransf"/>
</dbReference>
<organism evidence="5 6">
    <name type="scientific">Actinomycetospora chibensis</name>
    <dbReference type="NCBI Taxonomy" id="663606"/>
    <lineage>
        <taxon>Bacteria</taxon>
        <taxon>Bacillati</taxon>
        <taxon>Actinomycetota</taxon>
        <taxon>Actinomycetes</taxon>
        <taxon>Pseudonocardiales</taxon>
        <taxon>Pseudonocardiaceae</taxon>
        <taxon>Actinomycetospora</taxon>
    </lineage>
</organism>
<protein>
    <submittedName>
        <fullName evidence="5">Ribosomal protein S18-alanine N-acetyltransferase</fullName>
        <ecNumber evidence="5">2.3.1.266</ecNumber>
    </submittedName>
</protein>
<evidence type="ECO:0000313" key="6">
    <source>
        <dbReference type="Proteomes" id="UP001595909"/>
    </source>
</evidence>
<evidence type="ECO:0000256" key="3">
    <source>
        <dbReference type="SAM" id="MobiDB-lite"/>
    </source>
</evidence>
<dbReference type="InterPro" id="IPR016181">
    <property type="entry name" value="Acyl_CoA_acyltransferase"/>
</dbReference>
<evidence type="ECO:0000259" key="4">
    <source>
        <dbReference type="PROSITE" id="PS51186"/>
    </source>
</evidence>
<dbReference type="EMBL" id="JBHSIM010000039">
    <property type="protein sequence ID" value="MFC4834437.1"/>
    <property type="molecule type" value="Genomic_DNA"/>
</dbReference>
<dbReference type="Pfam" id="PF00583">
    <property type="entry name" value="Acetyltransf_1"/>
    <property type="match status" value="1"/>
</dbReference>
<comment type="caution">
    <text evidence="5">The sequence shown here is derived from an EMBL/GenBank/DDBJ whole genome shotgun (WGS) entry which is preliminary data.</text>
</comment>
<keyword evidence="6" id="KW-1185">Reference proteome</keyword>
<dbReference type="GO" id="GO:0005840">
    <property type="term" value="C:ribosome"/>
    <property type="evidence" value="ECO:0007669"/>
    <property type="project" value="UniProtKB-KW"/>
</dbReference>
<keyword evidence="5" id="KW-0689">Ribosomal protein</keyword>
<keyword evidence="5" id="KW-0687">Ribonucleoprotein</keyword>
<name>A0ABV9RMU3_9PSEU</name>
<sequence length="168" mass="17833">MTSTDVVVDALTPDDADRCAQLEAVLFPGDDPWSARAFRDELRAGHVYLAARSAGELVGYGGIALLPARLGQQAEAEIHTIGVDPGHQGRGIGRAVLDGLLAAADRIGATTYLEVRTDNGAAQHLYRVTGFEIVGTRRRYYSSGADAHTMKRPPGGEPAGDPPRSDPR</sequence>
<evidence type="ECO:0000256" key="1">
    <source>
        <dbReference type="ARBA" id="ARBA00022679"/>
    </source>
</evidence>